<dbReference type="AlphaFoldDB" id="A0A167UEA8"/>
<comment type="caution">
    <text evidence="2">The sequence shown here is derived from an EMBL/GenBank/DDBJ whole genome shotgun (WGS) entry which is preliminary data.</text>
</comment>
<gene>
    <name evidence="2" type="ORF">ISF_05578</name>
</gene>
<dbReference type="EMBL" id="AZHB01000013">
    <property type="protein sequence ID" value="OAA61499.1"/>
    <property type="molecule type" value="Genomic_DNA"/>
</dbReference>
<feature type="chain" id="PRO_5007892961" evidence="1">
    <location>
        <begin position="23"/>
        <end position="82"/>
    </location>
</feature>
<keyword evidence="1" id="KW-0732">Signal</keyword>
<dbReference type="OrthoDB" id="4870680at2759"/>
<evidence type="ECO:0000256" key="1">
    <source>
        <dbReference type="SAM" id="SignalP"/>
    </source>
</evidence>
<evidence type="ECO:0000313" key="2">
    <source>
        <dbReference type="EMBL" id="OAA61499.1"/>
    </source>
</evidence>
<dbReference type="GeneID" id="30021870"/>
<reference evidence="2 3" key="1">
    <citation type="journal article" date="2016" name="Genome Biol. Evol.">
        <title>Divergent and convergent evolution of fungal pathogenicity.</title>
        <authorList>
            <person name="Shang Y."/>
            <person name="Xiao G."/>
            <person name="Zheng P."/>
            <person name="Cen K."/>
            <person name="Zhan S."/>
            <person name="Wang C."/>
        </authorList>
    </citation>
    <scope>NUCLEOTIDE SEQUENCE [LARGE SCALE GENOMIC DNA]</scope>
    <source>
        <strain evidence="2 3">ARSEF 2679</strain>
    </source>
</reference>
<evidence type="ECO:0000313" key="3">
    <source>
        <dbReference type="Proteomes" id="UP000076744"/>
    </source>
</evidence>
<dbReference type="RefSeq" id="XP_018703754.1">
    <property type="nucleotide sequence ID" value="XM_018849183.1"/>
</dbReference>
<name>A0A167UEA8_CORFA</name>
<organism evidence="2 3">
    <name type="scientific">Cordyceps fumosorosea (strain ARSEF 2679)</name>
    <name type="common">Isaria fumosorosea</name>
    <dbReference type="NCBI Taxonomy" id="1081104"/>
    <lineage>
        <taxon>Eukaryota</taxon>
        <taxon>Fungi</taxon>
        <taxon>Dikarya</taxon>
        <taxon>Ascomycota</taxon>
        <taxon>Pezizomycotina</taxon>
        <taxon>Sordariomycetes</taxon>
        <taxon>Hypocreomycetidae</taxon>
        <taxon>Hypocreales</taxon>
        <taxon>Cordycipitaceae</taxon>
        <taxon>Cordyceps</taxon>
    </lineage>
</organism>
<proteinExistence type="predicted"/>
<protein>
    <submittedName>
        <fullName evidence="2">Uncharacterized protein</fullName>
    </submittedName>
</protein>
<feature type="signal peptide" evidence="1">
    <location>
        <begin position="1"/>
        <end position="22"/>
    </location>
</feature>
<accession>A0A167UEA8</accession>
<sequence>MVRIAAAAVLAFAVSTMALSEAVPANAAALRARQDAEEVPKPETPAADSPEDFKKWMESIAETAAMLQKLALEAAENHGKTE</sequence>
<dbReference type="Proteomes" id="UP000076744">
    <property type="component" value="Unassembled WGS sequence"/>
</dbReference>
<keyword evidence="3" id="KW-1185">Reference proteome</keyword>